<evidence type="ECO:0000259" key="3">
    <source>
        <dbReference type="PROSITE" id="PS01180"/>
    </source>
</evidence>
<dbReference type="PANTHER" id="PTHR47537:SF2">
    <property type="entry name" value="CUBILIN"/>
    <property type="match status" value="1"/>
</dbReference>
<dbReference type="Gene3D" id="2.60.120.290">
    <property type="entry name" value="Spermadhesin, CUB domain"/>
    <property type="match status" value="1"/>
</dbReference>
<evidence type="ECO:0000256" key="2">
    <source>
        <dbReference type="PROSITE-ProRule" id="PRU00059"/>
    </source>
</evidence>
<dbReference type="SUPFAM" id="SSF49854">
    <property type="entry name" value="Spermadhesin, CUB domain"/>
    <property type="match status" value="2"/>
</dbReference>
<organism evidence="4 5">
    <name type="scientific">Hypsibius exemplaris</name>
    <name type="common">Freshwater tardigrade</name>
    <dbReference type="NCBI Taxonomy" id="2072580"/>
    <lineage>
        <taxon>Eukaryota</taxon>
        <taxon>Metazoa</taxon>
        <taxon>Ecdysozoa</taxon>
        <taxon>Tardigrada</taxon>
        <taxon>Eutardigrada</taxon>
        <taxon>Parachela</taxon>
        <taxon>Hypsibioidea</taxon>
        <taxon>Hypsibiidae</taxon>
        <taxon>Hypsibius</taxon>
    </lineage>
</organism>
<dbReference type="PANTHER" id="PTHR47537">
    <property type="entry name" value="CUBILIN"/>
    <property type="match status" value="1"/>
</dbReference>
<dbReference type="Pfam" id="PF00431">
    <property type="entry name" value="CUB"/>
    <property type="match status" value="1"/>
</dbReference>
<feature type="domain" description="CUB" evidence="3">
    <location>
        <begin position="144"/>
        <end position="270"/>
    </location>
</feature>
<name>A0A1W0WRK0_HYPEX</name>
<evidence type="ECO:0000256" key="1">
    <source>
        <dbReference type="ARBA" id="ARBA00023157"/>
    </source>
</evidence>
<feature type="domain" description="CUB" evidence="3">
    <location>
        <begin position="4"/>
        <end position="124"/>
    </location>
</feature>
<dbReference type="InterPro" id="IPR035914">
    <property type="entry name" value="Sperma_CUB_dom_sf"/>
</dbReference>
<dbReference type="OrthoDB" id="10063988at2759"/>
<dbReference type="AlphaFoldDB" id="A0A1W0WRK0"/>
<dbReference type="GO" id="GO:0005886">
    <property type="term" value="C:plasma membrane"/>
    <property type="evidence" value="ECO:0007669"/>
    <property type="project" value="TreeGrafter"/>
</dbReference>
<dbReference type="InterPro" id="IPR000859">
    <property type="entry name" value="CUB_dom"/>
</dbReference>
<keyword evidence="1" id="KW-1015">Disulfide bond</keyword>
<reference evidence="5" key="1">
    <citation type="submission" date="2017-01" db="EMBL/GenBank/DDBJ databases">
        <title>Comparative genomics of anhydrobiosis in the tardigrade Hypsibius dujardini.</title>
        <authorList>
            <person name="Yoshida Y."/>
            <person name="Koutsovoulos G."/>
            <person name="Laetsch D."/>
            <person name="Stevens L."/>
            <person name="Kumar S."/>
            <person name="Horikawa D."/>
            <person name="Ishino K."/>
            <person name="Komine S."/>
            <person name="Tomita M."/>
            <person name="Blaxter M."/>
            <person name="Arakawa K."/>
        </authorList>
    </citation>
    <scope>NUCLEOTIDE SEQUENCE [LARGE SCALE GENOMIC DNA]</scope>
    <source>
        <strain evidence="5">Z151</strain>
    </source>
</reference>
<evidence type="ECO:0000313" key="5">
    <source>
        <dbReference type="Proteomes" id="UP000192578"/>
    </source>
</evidence>
<comment type="caution">
    <text evidence="4">The sequence shown here is derived from an EMBL/GenBank/DDBJ whole genome shotgun (WGS) entry which is preliminary data.</text>
</comment>
<sequence length="732" mass="81983">MTIDASQLKSRYGAIYSPPTPGPIFCSFYLVANRDMRIRMQLYRLQGIGVYNNQSKRCVGGFLQIIDGVRALRGNSSAVHVFCGLDIRFERPVTIFKDRAIAVVQYWTESSIKSRFMLQYFFEDKSEAESSWQLGGSAIPNAECDWIYRQHNCTNSEEPCEFSSPGYPGLYPNFQHCRYFFRSTDPALQIRIQFKSFDLPAGSCDTHYLNIFDGPYSARTDPALQTLCGETKLDDLVFFSTGPSMVVEFISGSLPPPYNYIGFSATVLFGNNPHDRNTIGSKVDRSFCDWIFCSNSTPSARFGTPMDWYPKNLLCTFRFIPSVQSERAVVTLFSYFLESDHCGTFVEIHELGQADRGGRLLKKICGPISKYAAVGDHKSLEQYAAGPGRTLLVSFVSKSGNHVLGKTSEWLSGHFEFHNDRLLGTKILNTVCDTSFNDQDHQVSGSFSGPKIDFDSDQQLWLTSAPSDCDFILESNRNRSVSVTVQHATLIRPGEETTFWLCKTVCDRAGCACQMEGTDQKQILNDVFHVSFYSRTQPATLLSCLCGDLSEVLPITLSATNGIVQKFHRLAQTTAESDVYGFEAKYNFHEKIYECAKSSRSHAQGALYIATKRNVSQANTFHHLQLNNISPKNTVKLFTSVSQRDKGKGIELCQNNAVTINSSKLVIRLTATGRHLRHRIFWKEVDPAGVDSAGGKIPSAIGSRMRNGMVNAFPVVLALLWTLWSHHCRLHA</sequence>
<comment type="caution">
    <text evidence="2">Lacks conserved residue(s) required for the propagation of feature annotation.</text>
</comment>
<protein>
    <recommendedName>
        <fullName evidence="3">CUB domain-containing protein</fullName>
    </recommendedName>
</protein>
<dbReference type="InterPro" id="IPR053207">
    <property type="entry name" value="Non-NMDA_GluR_Accessory"/>
</dbReference>
<gene>
    <name evidence="4" type="ORF">BV898_08132</name>
</gene>
<proteinExistence type="predicted"/>
<evidence type="ECO:0000313" key="4">
    <source>
        <dbReference type="EMBL" id="OQV17841.1"/>
    </source>
</evidence>
<dbReference type="PROSITE" id="PS01180">
    <property type="entry name" value="CUB"/>
    <property type="match status" value="2"/>
</dbReference>
<accession>A0A1W0WRK0</accession>
<dbReference type="Proteomes" id="UP000192578">
    <property type="component" value="Unassembled WGS sequence"/>
</dbReference>
<keyword evidence="5" id="KW-1185">Reference proteome</keyword>
<dbReference type="CDD" id="cd00041">
    <property type="entry name" value="CUB"/>
    <property type="match status" value="1"/>
</dbReference>
<dbReference type="EMBL" id="MTYJ01000056">
    <property type="protein sequence ID" value="OQV17841.1"/>
    <property type="molecule type" value="Genomic_DNA"/>
</dbReference>
<dbReference type="SMART" id="SM00042">
    <property type="entry name" value="CUB"/>
    <property type="match status" value="1"/>
</dbReference>